<reference evidence="2" key="1">
    <citation type="journal article" date="2015" name="ISME J.">
        <title>Draft Genome Sequence of Streptomyces incarnatus NRRL8089, which Produces the Nucleoside Antibiotic Sinefungin.</title>
        <authorList>
            <person name="Oshima K."/>
            <person name="Hattori M."/>
            <person name="Shimizu H."/>
            <person name="Fukuda K."/>
            <person name="Nemoto M."/>
            <person name="Inagaki K."/>
            <person name="Tamura T."/>
        </authorList>
    </citation>
    <scope>NUCLEOTIDE SEQUENCE</scope>
    <source>
        <strain evidence="2">FACHB-1375</strain>
    </source>
</reference>
<dbReference type="InterPro" id="IPR036457">
    <property type="entry name" value="PPM-type-like_dom_sf"/>
</dbReference>
<proteinExistence type="predicted"/>
<dbReference type="InterPro" id="IPR001932">
    <property type="entry name" value="PPM-type_phosphatase-like_dom"/>
</dbReference>
<dbReference type="SUPFAM" id="SSF81606">
    <property type="entry name" value="PP2C-like"/>
    <property type="match status" value="1"/>
</dbReference>
<dbReference type="Proteomes" id="UP000641646">
    <property type="component" value="Unassembled WGS sequence"/>
</dbReference>
<dbReference type="AlphaFoldDB" id="A0A926ZHL7"/>
<reference evidence="2" key="2">
    <citation type="submission" date="2020-08" db="EMBL/GenBank/DDBJ databases">
        <authorList>
            <person name="Chen M."/>
            <person name="Teng W."/>
            <person name="Zhao L."/>
            <person name="Hu C."/>
            <person name="Zhou Y."/>
            <person name="Han B."/>
            <person name="Song L."/>
            <person name="Shu W."/>
        </authorList>
    </citation>
    <scope>NUCLEOTIDE SEQUENCE</scope>
    <source>
        <strain evidence="2">FACHB-1375</strain>
    </source>
</reference>
<dbReference type="Pfam" id="PF13581">
    <property type="entry name" value="HATPase_c_2"/>
    <property type="match status" value="1"/>
</dbReference>
<dbReference type="SUPFAM" id="SSF55874">
    <property type="entry name" value="ATPase domain of HSP90 chaperone/DNA topoisomerase II/histidine kinase"/>
    <property type="match status" value="1"/>
</dbReference>
<protein>
    <submittedName>
        <fullName evidence="2">SpoIIE family protein phosphatase</fullName>
    </submittedName>
</protein>
<dbReference type="CDD" id="cd16934">
    <property type="entry name" value="HATPase_RsbT-like"/>
    <property type="match status" value="1"/>
</dbReference>
<gene>
    <name evidence="2" type="ORF">H6G03_14560</name>
</gene>
<evidence type="ECO:0000313" key="2">
    <source>
        <dbReference type="EMBL" id="MBD2182302.1"/>
    </source>
</evidence>
<dbReference type="PANTHER" id="PTHR35801">
    <property type="entry name" value="PHOSPHOSERINE PHOSPHATASE RSBX"/>
    <property type="match status" value="1"/>
</dbReference>
<dbReference type="Pfam" id="PF07228">
    <property type="entry name" value="SpoIIE"/>
    <property type="match status" value="1"/>
</dbReference>
<dbReference type="InterPro" id="IPR036890">
    <property type="entry name" value="HATPase_C_sf"/>
</dbReference>
<dbReference type="PANTHER" id="PTHR35801:SF1">
    <property type="entry name" value="PHOSPHOSERINE PHOSPHATASE RSBX"/>
    <property type="match status" value="1"/>
</dbReference>
<evidence type="ECO:0000259" key="1">
    <source>
        <dbReference type="SMART" id="SM00331"/>
    </source>
</evidence>
<comment type="caution">
    <text evidence="2">The sequence shown here is derived from an EMBL/GenBank/DDBJ whole genome shotgun (WGS) entry which is preliminary data.</text>
</comment>
<dbReference type="SMART" id="SM00331">
    <property type="entry name" value="PP2C_SIG"/>
    <property type="match status" value="1"/>
</dbReference>
<feature type="domain" description="PPM-type phosphatase" evidence="1">
    <location>
        <begin position="143"/>
        <end position="333"/>
    </location>
</feature>
<dbReference type="Gene3D" id="3.60.40.10">
    <property type="entry name" value="PPM-type phosphatase domain"/>
    <property type="match status" value="1"/>
</dbReference>
<sequence length="334" mass="35617">MSDPVALSILESSQAGDARRIAMSLASRLGFDETERGKVGIVVTEIANNLVRHAREGQLLLRSLTKNNIVGIEILALDKGPGMIDVGQCLRDGYSTAGTPGNGLGAIIRLSAFFDIHSVPNVGTVLLSHLWATPIPTSSPNSNIEIGVVCLPKTGEEVSGDAWAIEQYQDRTLLLVSDGLGHGPLAAQASLKAIEIFRENADKSPAGIIEAAHQALKSTRGAAIAIAQLDLAEQSLRFAGVGNISGSVISDSGRYSMVSHNGTVGHEVRKIQEFVYQWPKGGLLLMHSDGLGTQWRLDRYPGLVAKHPSSIAGVLYRDFNRGRDDVTVLIAKEN</sequence>
<organism evidence="2 3">
    <name type="scientific">Aerosakkonema funiforme FACHB-1375</name>
    <dbReference type="NCBI Taxonomy" id="2949571"/>
    <lineage>
        <taxon>Bacteria</taxon>
        <taxon>Bacillati</taxon>
        <taxon>Cyanobacteriota</taxon>
        <taxon>Cyanophyceae</taxon>
        <taxon>Oscillatoriophycideae</taxon>
        <taxon>Aerosakkonematales</taxon>
        <taxon>Aerosakkonemataceae</taxon>
        <taxon>Aerosakkonema</taxon>
    </lineage>
</organism>
<dbReference type="Gene3D" id="3.30.565.10">
    <property type="entry name" value="Histidine kinase-like ATPase, C-terminal domain"/>
    <property type="match status" value="1"/>
</dbReference>
<accession>A0A926ZHL7</accession>
<name>A0A926ZHL7_9CYAN</name>
<evidence type="ECO:0000313" key="3">
    <source>
        <dbReference type="Proteomes" id="UP000641646"/>
    </source>
</evidence>
<dbReference type="InterPro" id="IPR003594">
    <property type="entry name" value="HATPase_dom"/>
</dbReference>
<dbReference type="RefSeq" id="WP_190465114.1">
    <property type="nucleotide sequence ID" value="NZ_JACJPW010000034.1"/>
</dbReference>
<keyword evidence="3" id="KW-1185">Reference proteome</keyword>
<dbReference type="EMBL" id="JACJPW010000034">
    <property type="protein sequence ID" value="MBD2182302.1"/>
    <property type="molecule type" value="Genomic_DNA"/>
</dbReference>
<dbReference type="InterPro" id="IPR039248">
    <property type="entry name" value="Ptase_RsbX"/>
</dbReference>